<dbReference type="EMBL" id="AAYY01000014">
    <property type="protein sequence ID" value="EDP42056.1"/>
    <property type="molecule type" value="Genomic_DNA"/>
</dbReference>
<comment type="caution">
    <text evidence="2">The sequence shown here is derived from an EMBL/GenBank/DDBJ whole genome shotgun (WGS) entry which is preliminary data.</text>
</comment>
<feature type="compositionally biased region" description="Polar residues" evidence="1">
    <location>
        <begin position="56"/>
        <end position="68"/>
    </location>
</feature>
<keyword evidence="3" id="KW-1185">Reference proteome</keyword>
<gene>
    <name evidence="2" type="ORF">MGL_3737</name>
</gene>
<feature type="region of interest" description="Disordered" evidence="1">
    <location>
        <begin position="1"/>
        <end position="134"/>
    </location>
</feature>
<dbReference type="OrthoDB" id="2551464at2759"/>
<name>A8QAH8_MALGO</name>
<evidence type="ECO:0000313" key="3">
    <source>
        <dbReference type="Proteomes" id="UP000008837"/>
    </source>
</evidence>
<feature type="compositionally biased region" description="Basic and acidic residues" evidence="1">
    <location>
        <begin position="199"/>
        <end position="213"/>
    </location>
</feature>
<dbReference type="GeneID" id="5853576"/>
<dbReference type="KEGG" id="mgl:MGL_3737"/>
<feature type="compositionally biased region" description="Basic and acidic residues" evidence="1">
    <location>
        <begin position="165"/>
        <end position="181"/>
    </location>
</feature>
<proteinExistence type="predicted"/>
<feature type="compositionally biased region" description="Polar residues" evidence="1">
    <location>
        <begin position="183"/>
        <end position="197"/>
    </location>
</feature>
<dbReference type="VEuPathDB" id="FungiDB:MGL_3737"/>
<dbReference type="STRING" id="425265.A8QAH8"/>
<evidence type="ECO:0000313" key="2">
    <source>
        <dbReference type="EMBL" id="EDP42056.1"/>
    </source>
</evidence>
<feature type="compositionally biased region" description="Basic and acidic residues" evidence="1">
    <location>
        <begin position="69"/>
        <end position="93"/>
    </location>
</feature>
<protein>
    <submittedName>
        <fullName evidence="2">Uncharacterized protein</fullName>
    </submittedName>
</protein>
<feature type="region of interest" description="Disordered" evidence="1">
    <location>
        <begin position="165"/>
        <end position="264"/>
    </location>
</feature>
<accession>A8QAH8</accession>
<dbReference type="RefSeq" id="XP_001729270.1">
    <property type="nucleotide sequence ID" value="XM_001729218.1"/>
</dbReference>
<evidence type="ECO:0000256" key="1">
    <source>
        <dbReference type="SAM" id="MobiDB-lite"/>
    </source>
</evidence>
<dbReference type="InParanoid" id="A8QAH8"/>
<reference evidence="2 3" key="1">
    <citation type="journal article" date="2007" name="Proc. Natl. Acad. Sci. U.S.A.">
        <title>Dandruff-associated Malassezia genomes reveal convergent and divergent virulence traits shared with plant and human fungal pathogens.</title>
        <authorList>
            <person name="Xu J."/>
            <person name="Saunders C.W."/>
            <person name="Hu P."/>
            <person name="Grant R.A."/>
            <person name="Boekhout T."/>
            <person name="Kuramae E.E."/>
            <person name="Kronstad J.W."/>
            <person name="Deangelis Y.M."/>
            <person name="Reeder N.L."/>
            <person name="Johnstone K.R."/>
            <person name="Leland M."/>
            <person name="Fieno A.M."/>
            <person name="Begley W.M."/>
            <person name="Sun Y."/>
            <person name="Lacey M.P."/>
            <person name="Chaudhary T."/>
            <person name="Keough T."/>
            <person name="Chu L."/>
            <person name="Sears R."/>
            <person name="Yuan B."/>
            <person name="Dawson T.L.Jr."/>
        </authorList>
    </citation>
    <scope>NUCLEOTIDE SEQUENCE [LARGE SCALE GENOMIC DNA]</scope>
    <source>
        <strain evidence="3">ATCC MYA-4612 / CBS 7966</strain>
    </source>
</reference>
<organism evidence="2 3">
    <name type="scientific">Malassezia globosa (strain ATCC MYA-4612 / CBS 7966)</name>
    <name type="common">Dandruff-associated fungus</name>
    <dbReference type="NCBI Taxonomy" id="425265"/>
    <lineage>
        <taxon>Eukaryota</taxon>
        <taxon>Fungi</taxon>
        <taxon>Dikarya</taxon>
        <taxon>Basidiomycota</taxon>
        <taxon>Ustilaginomycotina</taxon>
        <taxon>Malasseziomycetes</taxon>
        <taxon>Malasseziales</taxon>
        <taxon>Malasseziaceae</taxon>
        <taxon>Malassezia</taxon>
    </lineage>
</organism>
<dbReference type="Proteomes" id="UP000008837">
    <property type="component" value="Unassembled WGS sequence"/>
</dbReference>
<sequence>MSISNPSDSAPHGEPASHVMDQSDRLQSLPTEEHGHPPISTNIALDLAPPDLPQPHTVSPASLFPSNQLRRDENASEEEHAGADTNENTERPAQDGPFGSDMPPMTGDHASTTESGHRRNEAVATDSSDELPGRSLWTHFTQLLQRIHDSITHVSGDRPVVPLHEESEYERSEAREHEAHDQSVGTENSARSNNSLDSQEDRASDVAVHDEPHSPSINQPASHQETDTRVQSEAPLEDSHASPQEAPANGSTPDSVEHDRTSHEQTSPHLLVYIPSHASPFPFSFLYDTTACIAWPVLERAEQPVSDTNGENADTRTVHVLGMPFHISITMRPAPPDEVPDINKARTYVKELEVVDSELRMRMIRFGMSDIGIYGVVDDMSSQGQCVMGCGVCLEPYPTEDKPAWFTEGKPGEDETVVALPCPGFPHYTCSLPL</sequence>
<dbReference type="AlphaFoldDB" id="A8QAH8"/>